<dbReference type="OrthoDB" id="2123952at2759"/>
<dbReference type="AlphaFoldDB" id="A0A1R1XDS9"/>
<dbReference type="Gene3D" id="4.10.240.10">
    <property type="entry name" value="Zn(2)-C6 fungal-type DNA-binding domain"/>
    <property type="match status" value="1"/>
</dbReference>
<dbReference type="InterPro" id="IPR036864">
    <property type="entry name" value="Zn2-C6_fun-type_DNA-bd_sf"/>
</dbReference>
<keyword evidence="5" id="KW-0539">Nucleus</keyword>
<evidence type="ECO:0000259" key="6">
    <source>
        <dbReference type="PROSITE" id="PS50048"/>
    </source>
</evidence>
<comment type="subcellular location">
    <subcellularLocation>
        <location evidence="1">Nucleus</location>
    </subcellularLocation>
</comment>
<dbReference type="PROSITE" id="PS00463">
    <property type="entry name" value="ZN2_CY6_FUNGAL_1"/>
    <property type="match status" value="1"/>
</dbReference>
<dbReference type="GO" id="GO:0000981">
    <property type="term" value="F:DNA-binding transcription factor activity, RNA polymerase II-specific"/>
    <property type="evidence" value="ECO:0007669"/>
    <property type="project" value="InterPro"/>
</dbReference>
<organism evidence="7 8">
    <name type="scientific">Smittium culicis</name>
    <dbReference type="NCBI Taxonomy" id="133412"/>
    <lineage>
        <taxon>Eukaryota</taxon>
        <taxon>Fungi</taxon>
        <taxon>Fungi incertae sedis</taxon>
        <taxon>Zoopagomycota</taxon>
        <taxon>Kickxellomycotina</taxon>
        <taxon>Harpellomycetes</taxon>
        <taxon>Harpellales</taxon>
        <taxon>Legeriomycetaceae</taxon>
        <taxon>Smittium</taxon>
    </lineage>
</organism>
<dbReference type="EMBL" id="LSSN01003791">
    <property type="protein sequence ID" value="OMJ12801.1"/>
    <property type="molecule type" value="Genomic_DNA"/>
</dbReference>
<keyword evidence="8" id="KW-1185">Reference proteome</keyword>
<dbReference type="PANTHER" id="PTHR47338:SF5">
    <property type="entry name" value="ZN(II)2CYS6 TRANSCRIPTION FACTOR (EUROFUNG)"/>
    <property type="match status" value="1"/>
</dbReference>
<dbReference type="PANTHER" id="PTHR47338">
    <property type="entry name" value="ZN(II)2CYS6 TRANSCRIPTION FACTOR (EUROFUNG)-RELATED"/>
    <property type="match status" value="1"/>
</dbReference>
<evidence type="ECO:0000313" key="8">
    <source>
        <dbReference type="Proteomes" id="UP000187283"/>
    </source>
</evidence>
<dbReference type="CDD" id="cd12148">
    <property type="entry name" value="fungal_TF_MHR"/>
    <property type="match status" value="1"/>
</dbReference>
<name>A0A1R1XDS9_9FUNG</name>
<dbReference type="PROSITE" id="PS50048">
    <property type="entry name" value="ZN2_CY6_FUNGAL_2"/>
    <property type="match status" value="1"/>
</dbReference>
<dbReference type="SMART" id="SM00066">
    <property type="entry name" value="GAL4"/>
    <property type="match status" value="1"/>
</dbReference>
<keyword evidence="3" id="KW-0805">Transcription regulation</keyword>
<gene>
    <name evidence="7" type="ORF">AYI70_g8896</name>
</gene>
<dbReference type="STRING" id="133412.A0A1R1XDS9"/>
<proteinExistence type="predicted"/>
<sequence>MKKHNRNTSDTGPFKAMKIGKTFYSCSTCRERKVRCNGIRPTCNTCLMHDRICNYQENTPTEITKEVDSINKKLNRINAALKKISTISKAKNLKVSPENMKSVEIYNNLQELFNLKKSLNIEGRDRIRVNCINKNYNSKESIEIQALDLDTEIGLLLSKSALEFGYLDVEDDFIIKVVEKISKECILSTILSKDYIISRIKDKSLPEYMKFSILAVGSKLFDCHTFFNDHLYMCGSTYAEKAFELLSSNLDQPNLDKIFTALALVIHYDAISKFSRSFYLVDLARRYAYLLRMNIMDASTNKGVSTKADWVFIEYKRRMWWFLYVRNVIIGLNYGSVKKISPKDIAVNLPSHDYFFHNYNSDPSLVNYKLNLESVKVDDKNRDERDELYILTKAYIELGIASDFLNKTRINILNKPKEYRLQLLAIKNRISKFEDFLRIHYSYFGLDKYTGLPKSSSSYIFKHKRFSAFF</sequence>
<feature type="non-terminal residue" evidence="7">
    <location>
        <position position="470"/>
    </location>
</feature>
<feature type="domain" description="Zn(2)-C6 fungal-type" evidence="6">
    <location>
        <begin position="25"/>
        <end position="55"/>
    </location>
</feature>
<dbReference type="InterPro" id="IPR001138">
    <property type="entry name" value="Zn2Cys6_DnaBD"/>
</dbReference>
<evidence type="ECO:0000256" key="1">
    <source>
        <dbReference type="ARBA" id="ARBA00004123"/>
    </source>
</evidence>
<protein>
    <recommendedName>
        <fullName evidence="6">Zn(2)-C6 fungal-type domain-containing protein</fullName>
    </recommendedName>
</protein>
<dbReference type="InterPro" id="IPR050815">
    <property type="entry name" value="TF_fung"/>
</dbReference>
<reference evidence="7 8" key="1">
    <citation type="submission" date="2017-01" db="EMBL/GenBank/DDBJ databases">
        <authorList>
            <person name="Mah S.A."/>
            <person name="Swanson W.J."/>
            <person name="Moy G.W."/>
            <person name="Vacquier V.D."/>
        </authorList>
    </citation>
    <scope>NUCLEOTIDE SEQUENCE [LARGE SCALE GENOMIC DNA]</scope>
    <source>
        <strain evidence="7 8">GSMNP</strain>
    </source>
</reference>
<dbReference type="GO" id="GO:0008270">
    <property type="term" value="F:zinc ion binding"/>
    <property type="evidence" value="ECO:0007669"/>
    <property type="project" value="InterPro"/>
</dbReference>
<dbReference type="CDD" id="cd00067">
    <property type="entry name" value="GAL4"/>
    <property type="match status" value="1"/>
</dbReference>
<accession>A0A1R1XDS9</accession>
<dbReference type="GO" id="GO:0005634">
    <property type="term" value="C:nucleus"/>
    <property type="evidence" value="ECO:0007669"/>
    <property type="project" value="UniProtKB-SubCell"/>
</dbReference>
<dbReference type="Proteomes" id="UP000187283">
    <property type="component" value="Unassembled WGS sequence"/>
</dbReference>
<dbReference type="SUPFAM" id="SSF57701">
    <property type="entry name" value="Zn2/Cys6 DNA-binding domain"/>
    <property type="match status" value="1"/>
</dbReference>
<dbReference type="Pfam" id="PF00172">
    <property type="entry name" value="Zn_clus"/>
    <property type="match status" value="1"/>
</dbReference>
<keyword evidence="4" id="KW-0804">Transcription</keyword>
<evidence type="ECO:0000256" key="2">
    <source>
        <dbReference type="ARBA" id="ARBA00022723"/>
    </source>
</evidence>
<evidence type="ECO:0000313" key="7">
    <source>
        <dbReference type="EMBL" id="OMJ12801.1"/>
    </source>
</evidence>
<evidence type="ECO:0000256" key="5">
    <source>
        <dbReference type="ARBA" id="ARBA00023242"/>
    </source>
</evidence>
<comment type="caution">
    <text evidence="7">The sequence shown here is derived from an EMBL/GenBank/DDBJ whole genome shotgun (WGS) entry which is preliminary data.</text>
</comment>
<evidence type="ECO:0000256" key="4">
    <source>
        <dbReference type="ARBA" id="ARBA00023163"/>
    </source>
</evidence>
<evidence type="ECO:0000256" key="3">
    <source>
        <dbReference type="ARBA" id="ARBA00023015"/>
    </source>
</evidence>
<keyword evidence="2" id="KW-0479">Metal-binding</keyword>